<reference evidence="3" key="2">
    <citation type="submission" date="2023-06" db="EMBL/GenBank/DDBJ databases">
        <authorList>
            <person name="Ma L."/>
            <person name="Liu K.-W."/>
            <person name="Li Z."/>
            <person name="Hsiao Y.-Y."/>
            <person name="Qi Y."/>
            <person name="Fu T."/>
            <person name="Tang G."/>
            <person name="Zhang D."/>
            <person name="Sun W.-H."/>
            <person name="Liu D.-K."/>
            <person name="Li Y."/>
            <person name="Chen G.-Z."/>
            <person name="Liu X.-D."/>
            <person name="Liao X.-Y."/>
            <person name="Jiang Y.-T."/>
            <person name="Yu X."/>
            <person name="Hao Y."/>
            <person name="Huang J."/>
            <person name="Zhao X.-W."/>
            <person name="Ke S."/>
            <person name="Chen Y.-Y."/>
            <person name="Wu W.-L."/>
            <person name="Hsu J.-L."/>
            <person name="Lin Y.-F."/>
            <person name="Huang M.-D."/>
            <person name="Li C.-Y."/>
            <person name="Huang L."/>
            <person name="Wang Z.-W."/>
            <person name="Zhao X."/>
            <person name="Zhong W.-Y."/>
            <person name="Peng D.-H."/>
            <person name="Ahmad S."/>
            <person name="Lan S."/>
            <person name="Zhang J.-S."/>
            <person name="Tsai W.-C."/>
            <person name="Van De Peer Y."/>
            <person name="Liu Z.-J."/>
        </authorList>
    </citation>
    <scope>NUCLEOTIDE SEQUENCE</scope>
    <source>
        <strain evidence="3">CP</strain>
        <tissue evidence="3">Leaves</tissue>
    </source>
</reference>
<dbReference type="InterPro" id="IPR036296">
    <property type="entry name" value="SKP1-like_dim_sf"/>
</dbReference>
<dbReference type="InterPro" id="IPR011333">
    <property type="entry name" value="SKP1/BTB/POZ_sf"/>
</dbReference>
<organism evidence="3 4">
    <name type="scientific">Acorus calamus</name>
    <name type="common">Sweet flag</name>
    <dbReference type="NCBI Taxonomy" id="4465"/>
    <lineage>
        <taxon>Eukaryota</taxon>
        <taxon>Viridiplantae</taxon>
        <taxon>Streptophyta</taxon>
        <taxon>Embryophyta</taxon>
        <taxon>Tracheophyta</taxon>
        <taxon>Spermatophyta</taxon>
        <taxon>Magnoliopsida</taxon>
        <taxon>Liliopsida</taxon>
        <taxon>Acoraceae</taxon>
        <taxon>Acorus</taxon>
    </lineage>
</organism>
<evidence type="ECO:0000313" key="3">
    <source>
        <dbReference type="EMBL" id="KAK1320623.1"/>
    </source>
</evidence>
<evidence type="ECO:0000256" key="1">
    <source>
        <dbReference type="ARBA" id="ARBA00004906"/>
    </source>
</evidence>
<evidence type="ECO:0000313" key="4">
    <source>
        <dbReference type="Proteomes" id="UP001180020"/>
    </source>
</evidence>
<protein>
    <submittedName>
        <fullName evidence="3">SKP1-like protein 18</fullName>
    </submittedName>
</protein>
<dbReference type="Proteomes" id="UP001180020">
    <property type="component" value="Unassembled WGS sequence"/>
</dbReference>
<gene>
    <name evidence="3" type="primary">ASK18</name>
    <name evidence="3" type="ORF">QJS10_CPA03g00172</name>
</gene>
<proteinExistence type="predicted"/>
<feature type="domain" description="SKP1 component dimerisation" evidence="2">
    <location>
        <begin position="30"/>
        <end position="74"/>
    </location>
</feature>
<accession>A0AAV9F3W2</accession>
<comment type="pathway">
    <text evidence="1">Protein modification; protein ubiquitination.</text>
</comment>
<sequence>MKKWDEEYINVSAEDLFHILMVANYLDIEGLLGLAAQQAENLIKGKKVEDIRGMFGITNDYTAEEEEKLHEKNALGISIMITIF</sequence>
<dbReference type="SUPFAM" id="SSF81382">
    <property type="entry name" value="Skp1 dimerisation domain-like"/>
    <property type="match status" value="1"/>
</dbReference>
<evidence type="ECO:0000259" key="2">
    <source>
        <dbReference type="Pfam" id="PF01466"/>
    </source>
</evidence>
<dbReference type="PANTHER" id="PTHR11165">
    <property type="entry name" value="SKP1"/>
    <property type="match status" value="1"/>
</dbReference>
<comment type="caution">
    <text evidence="3">The sequence shown here is derived from an EMBL/GenBank/DDBJ whole genome shotgun (WGS) entry which is preliminary data.</text>
</comment>
<dbReference type="InterPro" id="IPR016072">
    <property type="entry name" value="Skp1_comp_dimer"/>
</dbReference>
<dbReference type="InterPro" id="IPR016897">
    <property type="entry name" value="SKP1"/>
</dbReference>
<dbReference type="AlphaFoldDB" id="A0AAV9F3W2"/>
<keyword evidence="4" id="KW-1185">Reference proteome</keyword>
<dbReference type="EMBL" id="JAUJYO010000003">
    <property type="protein sequence ID" value="KAK1320623.1"/>
    <property type="molecule type" value="Genomic_DNA"/>
</dbReference>
<dbReference type="GO" id="GO:0006511">
    <property type="term" value="P:ubiquitin-dependent protein catabolic process"/>
    <property type="evidence" value="ECO:0007669"/>
    <property type="project" value="InterPro"/>
</dbReference>
<name>A0AAV9F3W2_ACOCL</name>
<dbReference type="Pfam" id="PF01466">
    <property type="entry name" value="Skp1"/>
    <property type="match status" value="1"/>
</dbReference>
<dbReference type="Gene3D" id="3.30.710.10">
    <property type="entry name" value="Potassium Channel Kv1.1, Chain A"/>
    <property type="match status" value="1"/>
</dbReference>
<reference evidence="3" key="1">
    <citation type="journal article" date="2023" name="Nat. Commun.">
        <title>Diploid and tetraploid genomes of Acorus and the evolution of monocots.</title>
        <authorList>
            <person name="Ma L."/>
            <person name="Liu K.W."/>
            <person name="Li Z."/>
            <person name="Hsiao Y.Y."/>
            <person name="Qi Y."/>
            <person name="Fu T."/>
            <person name="Tang G.D."/>
            <person name="Zhang D."/>
            <person name="Sun W.H."/>
            <person name="Liu D.K."/>
            <person name="Li Y."/>
            <person name="Chen G.Z."/>
            <person name="Liu X.D."/>
            <person name="Liao X.Y."/>
            <person name="Jiang Y.T."/>
            <person name="Yu X."/>
            <person name="Hao Y."/>
            <person name="Huang J."/>
            <person name="Zhao X.W."/>
            <person name="Ke S."/>
            <person name="Chen Y.Y."/>
            <person name="Wu W.L."/>
            <person name="Hsu J.L."/>
            <person name="Lin Y.F."/>
            <person name="Huang M.D."/>
            <person name="Li C.Y."/>
            <person name="Huang L."/>
            <person name="Wang Z.W."/>
            <person name="Zhao X."/>
            <person name="Zhong W.Y."/>
            <person name="Peng D.H."/>
            <person name="Ahmad S."/>
            <person name="Lan S."/>
            <person name="Zhang J.S."/>
            <person name="Tsai W.C."/>
            <person name="Van de Peer Y."/>
            <person name="Liu Z.J."/>
        </authorList>
    </citation>
    <scope>NUCLEOTIDE SEQUENCE</scope>
    <source>
        <strain evidence="3">CP</strain>
    </source>
</reference>